<evidence type="ECO:0000256" key="1">
    <source>
        <dbReference type="SAM" id="MobiDB-lite"/>
    </source>
</evidence>
<protein>
    <submittedName>
        <fullName evidence="2">Uncharacterized protein</fullName>
    </submittedName>
</protein>
<accession>A0AAW2NMU5</accession>
<dbReference type="AlphaFoldDB" id="A0AAW2NMU5"/>
<name>A0AAW2NMU5_9LAMI</name>
<organism evidence="2">
    <name type="scientific">Sesamum angustifolium</name>
    <dbReference type="NCBI Taxonomy" id="2727405"/>
    <lineage>
        <taxon>Eukaryota</taxon>
        <taxon>Viridiplantae</taxon>
        <taxon>Streptophyta</taxon>
        <taxon>Embryophyta</taxon>
        <taxon>Tracheophyta</taxon>
        <taxon>Spermatophyta</taxon>
        <taxon>Magnoliopsida</taxon>
        <taxon>eudicotyledons</taxon>
        <taxon>Gunneridae</taxon>
        <taxon>Pentapetalae</taxon>
        <taxon>asterids</taxon>
        <taxon>lamiids</taxon>
        <taxon>Lamiales</taxon>
        <taxon>Pedaliaceae</taxon>
        <taxon>Sesamum</taxon>
    </lineage>
</organism>
<evidence type="ECO:0000313" key="2">
    <source>
        <dbReference type="EMBL" id="KAL0344230.1"/>
    </source>
</evidence>
<feature type="compositionally biased region" description="Polar residues" evidence="1">
    <location>
        <begin position="93"/>
        <end position="103"/>
    </location>
</feature>
<reference evidence="2" key="2">
    <citation type="journal article" date="2024" name="Plant">
        <title>Genomic evolution and insights into agronomic trait innovations of Sesamum species.</title>
        <authorList>
            <person name="Miao H."/>
            <person name="Wang L."/>
            <person name="Qu L."/>
            <person name="Liu H."/>
            <person name="Sun Y."/>
            <person name="Le M."/>
            <person name="Wang Q."/>
            <person name="Wei S."/>
            <person name="Zheng Y."/>
            <person name="Lin W."/>
            <person name="Duan Y."/>
            <person name="Cao H."/>
            <person name="Xiong S."/>
            <person name="Wang X."/>
            <person name="Wei L."/>
            <person name="Li C."/>
            <person name="Ma Q."/>
            <person name="Ju M."/>
            <person name="Zhao R."/>
            <person name="Li G."/>
            <person name="Mu C."/>
            <person name="Tian Q."/>
            <person name="Mei H."/>
            <person name="Zhang T."/>
            <person name="Gao T."/>
            <person name="Zhang H."/>
        </authorList>
    </citation>
    <scope>NUCLEOTIDE SEQUENCE</scope>
    <source>
        <strain evidence="2">G01</strain>
    </source>
</reference>
<sequence>MATNLYSYGQERTDKRTVSVHSIDAISTLSAQVVAITHTVNNSLQMGVVIWNGAPIGPCGAYGQMGHLNQNCKVGSQFSIRGDANFVSHDGRSNFNPYSNTYNPRWRSHPNFSWSNNQQQGPPRYHQPRQQAPQEKKSNI</sequence>
<reference evidence="2" key="1">
    <citation type="submission" date="2020-06" db="EMBL/GenBank/DDBJ databases">
        <authorList>
            <person name="Li T."/>
            <person name="Hu X."/>
            <person name="Zhang T."/>
            <person name="Song X."/>
            <person name="Zhang H."/>
            <person name="Dai N."/>
            <person name="Sheng W."/>
            <person name="Hou X."/>
            <person name="Wei L."/>
        </authorList>
    </citation>
    <scope>NUCLEOTIDE SEQUENCE</scope>
    <source>
        <strain evidence="2">G01</strain>
        <tissue evidence="2">Leaf</tissue>
    </source>
</reference>
<proteinExistence type="predicted"/>
<feature type="region of interest" description="Disordered" evidence="1">
    <location>
        <begin position="89"/>
        <end position="140"/>
    </location>
</feature>
<comment type="caution">
    <text evidence="2">The sequence shown here is derived from an EMBL/GenBank/DDBJ whole genome shotgun (WGS) entry which is preliminary data.</text>
</comment>
<gene>
    <name evidence="2" type="ORF">Sangu_1310400</name>
</gene>
<feature type="compositionally biased region" description="Polar residues" evidence="1">
    <location>
        <begin position="110"/>
        <end position="121"/>
    </location>
</feature>
<dbReference type="EMBL" id="JACGWK010000007">
    <property type="protein sequence ID" value="KAL0344230.1"/>
    <property type="molecule type" value="Genomic_DNA"/>
</dbReference>